<evidence type="ECO:0000313" key="1">
    <source>
        <dbReference type="EMBL" id="PRQ04783.1"/>
    </source>
</evidence>
<proteinExistence type="predicted"/>
<accession>A0A2S9YI43</accession>
<sequence>MFIFVGASLAVIGCGVWWLWLWRRRRLSAAVAAAAPVYWEDERTLYSTYEDLGIIQPGGSPPQPAADATTSLDMELMGMDAAELVTLDARTTSIDMSEFMDVAAAPSSTRASER</sequence>
<comment type="caution">
    <text evidence="1">The sequence shown here is derived from an EMBL/GenBank/DDBJ whole genome shotgun (WGS) entry which is preliminary data.</text>
</comment>
<reference evidence="1 2" key="1">
    <citation type="submission" date="2018-03" db="EMBL/GenBank/DDBJ databases">
        <title>Draft Genome Sequences of the Obligatory Marine Myxobacteria Enhygromyxa salina SWB007.</title>
        <authorList>
            <person name="Poehlein A."/>
            <person name="Moghaddam J.A."/>
            <person name="Harms H."/>
            <person name="Alanjari M."/>
            <person name="Koenig G.M."/>
            <person name="Daniel R."/>
            <person name="Schaeberle T.F."/>
        </authorList>
    </citation>
    <scope>NUCLEOTIDE SEQUENCE [LARGE SCALE GENOMIC DNA]</scope>
    <source>
        <strain evidence="1 2">SWB007</strain>
    </source>
</reference>
<dbReference type="AlphaFoldDB" id="A0A2S9YI43"/>
<name>A0A2S9YI43_9BACT</name>
<dbReference type="Proteomes" id="UP000238823">
    <property type="component" value="Unassembled WGS sequence"/>
</dbReference>
<dbReference type="EMBL" id="PVNL01000101">
    <property type="protein sequence ID" value="PRQ04783.1"/>
    <property type="molecule type" value="Genomic_DNA"/>
</dbReference>
<organism evidence="1 2">
    <name type="scientific">Enhygromyxa salina</name>
    <dbReference type="NCBI Taxonomy" id="215803"/>
    <lineage>
        <taxon>Bacteria</taxon>
        <taxon>Pseudomonadati</taxon>
        <taxon>Myxococcota</taxon>
        <taxon>Polyangia</taxon>
        <taxon>Nannocystales</taxon>
        <taxon>Nannocystaceae</taxon>
        <taxon>Enhygromyxa</taxon>
    </lineage>
</organism>
<gene>
    <name evidence="1" type="ORF">ENSA7_49560</name>
</gene>
<protein>
    <submittedName>
        <fullName evidence="1">Uncharacterized protein</fullName>
    </submittedName>
</protein>
<evidence type="ECO:0000313" key="2">
    <source>
        <dbReference type="Proteomes" id="UP000238823"/>
    </source>
</evidence>